<dbReference type="InterPro" id="IPR001173">
    <property type="entry name" value="Glyco_trans_2-like"/>
</dbReference>
<sequence>MDPGLLTRVACIVPAKDEQDRVAATVTAARALPGVELVIVCDDGSSDATAQHAAAAGAIVVSHERNRGKAAAVESAVNGLGVIEQRDRRPEIGTLLLLDADLGASAARCAPLVDAVVTGRAALAIAVLPPQQTADGQQAGGMGLVMGTARRGIAELTGWTPQAPLSGQRCLTRRAFELASPLAAGWGMEVGMTVDVLRAGLTVEEIDVDLSHRATGTDLAGQLHRASQLKDVTRALAARGLVRRLRDRNAPDGVPGLLRRLGRGPR</sequence>
<keyword evidence="13" id="KW-1185">Reference proteome</keyword>
<feature type="domain" description="Glycosyltransferase 2-like" evidence="11">
    <location>
        <begin position="12"/>
        <end position="129"/>
    </location>
</feature>
<comment type="cofactor">
    <cofactor evidence="1">
        <name>Mn(2+)</name>
        <dbReference type="ChEBI" id="CHEBI:29035"/>
    </cofactor>
</comment>
<keyword evidence="4" id="KW-0328">Glycosyltransferase</keyword>
<evidence type="ECO:0000256" key="7">
    <source>
        <dbReference type="ARBA" id="ARBA00039022"/>
    </source>
</evidence>
<evidence type="ECO:0000256" key="3">
    <source>
        <dbReference type="ARBA" id="ARBA00006739"/>
    </source>
</evidence>
<dbReference type="InterPro" id="IPR029044">
    <property type="entry name" value="Nucleotide-diphossugar_trans"/>
</dbReference>
<accession>A0ABP6XKA7</accession>
<protein>
    <recommendedName>
        <fullName evidence="8">Glucosyl-3-phosphoglycerate synthase</fullName>
        <ecNumber evidence="7">2.4.1.266</ecNumber>
    </recommendedName>
</protein>
<evidence type="ECO:0000256" key="10">
    <source>
        <dbReference type="ARBA" id="ARBA00048997"/>
    </source>
</evidence>
<keyword evidence="5" id="KW-0808">Transferase</keyword>
<dbReference type="RefSeq" id="WP_344742405.1">
    <property type="nucleotide sequence ID" value="NZ_BAAAYR010000002.1"/>
</dbReference>
<evidence type="ECO:0000256" key="1">
    <source>
        <dbReference type="ARBA" id="ARBA00001936"/>
    </source>
</evidence>
<dbReference type="EMBL" id="BAAAYR010000002">
    <property type="protein sequence ID" value="GAA3567771.1"/>
    <property type="molecule type" value="Genomic_DNA"/>
</dbReference>
<evidence type="ECO:0000259" key="11">
    <source>
        <dbReference type="Pfam" id="PF00535"/>
    </source>
</evidence>
<evidence type="ECO:0000313" key="13">
    <source>
        <dbReference type="Proteomes" id="UP001500767"/>
    </source>
</evidence>
<reference evidence="13" key="1">
    <citation type="journal article" date="2019" name="Int. J. Syst. Evol. Microbiol.">
        <title>The Global Catalogue of Microorganisms (GCM) 10K type strain sequencing project: providing services to taxonomists for standard genome sequencing and annotation.</title>
        <authorList>
            <consortium name="The Broad Institute Genomics Platform"/>
            <consortium name="The Broad Institute Genome Sequencing Center for Infectious Disease"/>
            <person name="Wu L."/>
            <person name="Ma J."/>
        </authorList>
    </citation>
    <scope>NUCLEOTIDE SEQUENCE [LARGE SCALE GENOMIC DNA]</scope>
    <source>
        <strain evidence="13">JCM 16540</strain>
    </source>
</reference>
<evidence type="ECO:0000256" key="8">
    <source>
        <dbReference type="ARBA" id="ARBA00040894"/>
    </source>
</evidence>
<dbReference type="EC" id="2.4.1.266" evidence="7"/>
<dbReference type="InterPro" id="IPR050256">
    <property type="entry name" value="Glycosyltransferase_2"/>
</dbReference>
<evidence type="ECO:0000256" key="4">
    <source>
        <dbReference type="ARBA" id="ARBA00022676"/>
    </source>
</evidence>
<gene>
    <name evidence="12" type="ORF">GCM10022197_24940</name>
</gene>
<proteinExistence type="inferred from homology"/>
<dbReference type="Gene3D" id="3.90.550.10">
    <property type="entry name" value="Spore Coat Polysaccharide Biosynthesis Protein SpsA, Chain A"/>
    <property type="match status" value="1"/>
</dbReference>
<comment type="cofactor">
    <cofactor evidence="2">
        <name>Mg(2+)</name>
        <dbReference type="ChEBI" id="CHEBI:18420"/>
    </cofactor>
</comment>
<comment type="catalytic activity">
    <reaction evidence="10">
        <text>an NDP-alpha-D-glucose + (2R)-3-phosphoglycerate = (2R)-2-O-(alpha-D-glucopyranosyl)-3-phospho-glycerate + a ribonucleoside 5'-diphosphate + H(+)</text>
        <dbReference type="Rhea" id="RHEA:47244"/>
        <dbReference type="ChEBI" id="CHEBI:15378"/>
        <dbReference type="ChEBI" id="CHEBI:57930"/>
        <dbReference type="ChEBI" id="CHEBI:58272"/>
        <dbReference type="ChEBI" id="CHEBI:62600"/>
        <dbReference type="ChEBI" id="CHEBI:76533"/>
        <dbReference type="EC" id="2.4.1.266"/>
    </reaction>
    <physiologicalReaction direction="left-to-right" evidence="10">
        <dbReference type="Rhea" id="RHEA:47245"/>
    </physiologicalReaction>
</comment>
<evidence type="ECO:0000256" key="9">
    <source>
        <dbReference type="ARBA" id="ARBA00048689"/>
    </source>
</evidence>
<dbReference type="PANTHER" id="PTHR48090">
    <property type="entry name" value="UNDECAPRENYL-PHOSPHATE 4-DEOXY-4-FORMAMIDO-L-ARABINOSE TRANSFERASE-RELATED"/>
    <property type="match status" value="1"/>
</dbReference>
<evidence type="ECO:0000256" key="6">
    <source>
        <dbReference type="ARBA" id="ARBA00022842"/>
    </source>
</evidence>
<evidence type="ECO:0000256" key="2">
    <source>
        <dbReference type="ARBA" id="ARBA00001946"/>
    </source>
</evidence>
<organism evidence="12 13">
    <name type="scientific">Microlunatus spumicola</name>
    <dbReference type="NCBI Taxonomy" id="81499"/>
    <lineage>
        <taxon>Bacteria</taxon>
        <taxon>Bacillati</taxon>
        <taxon>Actinomycetota</taxon>
        <taxon>Actinomycetes</taxon>
        <taxon>Propionibacteriales</taxon>
        <taxon>Propionibacteriaceae</taxon>
        <taxon>Microlunatus</taxon>
    </lineage>
</organism>
<dbReference type="Pfam" id="PF00535">
    <property type="entry name" value="Glycos_transf_2"/>
    <property type="match status" value="1"/>
</dbReference>
<dbReference type="PANTHER" id="PTHR48090:SF10">
    <property type="entry name" value="GLUCOSYL-3-PHOSPHOGLYCERATE SYNTHASE"/>
    <property type="match status" value="1"/>
</dbReference>
<keyword evidence="6" id="KW-0460">Magnesium</keyword>
<evidence type="ECO:0000313" key="12">
    <source>
        <dbReference type="EMBL" id="GAA3567771.1"/>
    </source>
</evidence>
<comment type="catalytic activity">
    <reaction evidence="9">
        <text>(2R)-3-phosphoglycerate + UDP-alpha-D-glucose = (2R)-2-O-(alpha-D-glucopyranosyl)-3-phospho-glycerate + UDP + H(+)</text>
        <dbReference type="Rhea" id="RHEA:31319"/>
        <dbReference type="ChEBI" id="CHEBI:15378"/>
        <dbReference type="ChEBI" id="CHEBI:58223"/>
        <dbReference type="ChEBI" id="CHEBI:58272"/>
        <dbReference type="ChEBI" id="CHEBI:58885"/>
        <dbReference type="ChEBI" id="CHEBI:62600"/>
        <dbReference type="EC" id="2.4.1.266"/>
    </reaction>
    <physiologicalReaction direction="left-to-right" evidence="9">
        <dbReference type="Rhea" id="RHEA:31320"/>
    </physiologicalReaction>
</comment>
<dbReference type="SUPFAM" id="SSF53448">
    <property type="entry name" value="Nucleotide-diphospho-sugar transferases"/>
    <property type="match status" value="1"/>
</dbReference>
<comment type="similarity">
    <text evidence="3">Belongs to the glycosyltransferase 2 family.</text>
</comment>
<evidence type="ECO:0000256" key="5">
    <source>
        <dbReference type="ARBA" id="ARBA00022679"/>
    </source>
</evidence>
<dbReference type="Proteomes" id="UP001500767">
    <property type="component" value="Unassembled WGS sequence"/>
</dbReference>
<comment type="caution">
    <text evidence="12">The sequence shown here is derived from an EMBL/GenBank/DDBJ whole genome shotgun (WGS) entry which is preliminary data.</text>
</comment>
<name>A0ABP6XKA7_9ACTN</name>